<feature type="transmembrane region" description="Helical" evidence="1">
    <location>
        <begin position="161"/>
        <end position="182"/>
    </location>
</feature>
<feature type="transmembrane region" description="Helical" evidence="1">
    <location>
        <begin position="36"/>
        <end position="53"/>
    </location>
</feature>
<keyword evidence="1" id="KW-0472">Membrane</keyword>
<accession>A0AAT9LF93</accession>
<reference evidence="2" key="2">
    <citation type="journal article" date="2023" name="Biology">
        <title>Prokaryotic Life Associated with Coal-Fire Gas Vents Revealed by Metagenomics.</title>
        <authorList>
            <person name="Kadnikov V.V."/>
            <person name="Mardanov A.V."/>
            <person name="Beletsky A.V."/>
            <person name="Karnachuk O.V."/>
            <person name="Ravin N.V."/>
        </authorList>
    </citation>
    <scope>NUCLEOTIDE SEQUENCE</scope>
    <source>
        <strain evidence="2">Bu02</strain>
    </source>
</reference>
<gene>
    <name evidence="2" type="ORF">IMF26_02090</name>
</gene>
<dbReference type="EMBL" id="CP062796">
    <property type="protein sequence ID" value="QUL98887.1"/>
    <property type="molecule type" value="Genomic_DNA"/>
</dbReference>
<sequence length="192" mass="20155">MNGVWLFLMIFGCVVALFNGNVDAMMSAVLDGAHDAVQLVISLAGMFCLWVGIEKLAEEAGLIEGLAKLSKPLLNFLFPYVRGHEKAMGAISASIISNVLGLSSQTPLGLRAMTEIKAIYGEREEGIQSMITLVVVNAAGFCMFPSSIIAMRAALGSKDPAVVAGPTAVAGLVATVAGLLAHRFFSNTGRPR</sequence>
<reference evidence="2" key="1">
    <citation type="submission" date="2020-10" db="EMBL/GenBank/DDBJ databases">
        <authorList>
            <person name="Kadnikov V."/>
            <person name="Beletsky A.V."/>
            <person name="Mardanov A.V."/>
            <person name="Karnachuk O.V."/>
            <person name="Ravin N.V."/>
        </authorList>
    </citation>
    <scope>NUCLEOTIDE SEQUENCE</scope>
    <source>
        <strain evidence="2">Bu02</strain>
    </source>
</reference>
<evidence type="ECO:0000256" key="1">
    <source>
        <dbReference type="SAM" id="Phobius"/>
    </source>
</evidence>
<proteinExistence type="predicted"/>
<dbReference type="KEGG" id="fcz:IMF26_02090"/>
<organism evidence="2">
    <name type="scientific">Candidatus Fermentithermobacillus carboniphilus</name>
    <dbReference type="NCBI Taxonomy" id="3085328"/>
    <lineage>
        <taxon>Bacteria</taxon>
        <taxon>Bacillati</taxon>
        <taxon>Bacillota</taxon>
        <taxon>Candidatus Fermentithermobacillia</taxon>
        <taxon>Candidatus Fermentithermobacillales</taxon>
        <taxon>Candidatus Fermentithermobacillaceae</taxon>
        <taxon>Candidatus Fermentithermobacillus</taxon>
    </lineage>
</organism>
<evidence type="ECO:0000313" key="2">
    <source>
        <dbReference type="EMBL" id="QUL98887.1"/>
    </source>
</evidence>
<protein>
    <submittedName>
        <fullName evidence="2">Nucleoside recognition protein</fullName>
    </submittedName>
</protein>
<dbReference type="AlphaFoldDB" id="A0AAT9LF93"/>
<feature type="transmembrane region" description="Helical" evidence="1">
    <location>
        <begin position="130"/>
        <end position="155"/>
    </location>
</feature>
<keyword evidence="1" id="KW-0812">Transmembrane</keyword>
<name>A0AAT9LF93_9FIRM</name>
<keyword evidence="1" id="KW-1133">Transmembrane helix</keyword>